<organism evidence="1 2">
    <name type="scientific">Gossypium raimondii</name>
    <name type="common">Peruvian cotton</name>
    <name type="synonym">Gossypium klotzschianum subsp. raimondii</name>
    <dbReference type="NCBI Taxonomy" id="29730"/>
    <lineage>
        <taxon>Eukaryota</taxon>
        <taxon>Viridiplantae</taxon>
        <taxon>Streptophyta</taxon>
        <taxon>Embryophyta</taxon>
        <taxon>Tracheophyta</taxon>
        <taxon>Spermatophyta</taxon>
        <taxon>Magnoliopsida</taxon>
        <taxon>eudicotyledons</taxon>
        <taxon>Gunneridae</taxon>
        <taxon>Pentapetalae</taxon>
        <taxon>rosids</taxon>
        <taxon>malvids</taxon>
        <taxon>Malvales</taxon>
        <taxon>Malvaceae</taxon>
        <taxon>Malvoideae</taxon>
        <taxon>Gossypium</taxon>
    </lineage>
</organism>
<gene>
    <name evidence="1" type="ORF">Gorai_014266</name>
</gene>
<evidence type="ECO:0000313" key="1">
    <source>
        <dbReference type="EMBL" id="MBA0583407.1"/>
    </source>
</evidence>
<protein>
    <submittedName>
        <fullName evidence="1">Uncharacterized protein</fullName>
    </submittedName>
</protein>
<comment type="caution">
    <text evidence="1">The sequence shown here is derived from an EMBL/GenBank/DDBJ whole genome shotgun (WGS) entry which is preliminary data.</text>
</comment>
<evidence type="ECO:0000313" key="2">
    <source>
        <dbReference type="Proteomes" id="UP000593578"/>
    </source>
</evidence>
<sequence length="96" mass="10787">MDGPDKGECVGQLLLEPARIFSNTPTSRNHSTDTSLPSDVDDVNMRIIANLGYKAKAIDSCMAKHLETFQSHSTKMQYSRSRYSSENTIKSELKKY</sequence>
<accession>A0A7J8P2D1</accession>
<proteinExistence type="predicted"/>
<name>A0A7J8P2D1_GOSRA</name>
<reference evidence="1 2" key="1">
    <citation type="journal article" date="2019" name="Genome Biol. Evol.">
        <title>Insights into the evolution of the New World diploid cottons (Gossypium, subgenus Houzingenia) based on genome sequencing.</title>
        <authorList>
            <person name="Grover C.E."/>
            <person name="Arick M.A. 2nd"/>
            <person name="Thrash A."/>
            <person name="Conover J.L."/>
            <person name="Sanders W.S."/>
            <person name="Peterson D.G."/>
            <person name="Frelichowski J.E."/>
            <person name="Scheffler J.A."/>
            <person name="Scheffler B.E."/>
            <person name="Wendel J.F."/>
        </authorList>
    </citation>
    <scope>NUCLEOTIDE SEQUENCE [LARGE SCALE GENOMIC DNA]</scope>
    <source>
        <strain evidence="1">8</strain>
        <tissue evidence="1">Leaf</tissue>
    </source>
</reference>
<dbReference type="Proteomes" id="UP000593578">
    <property type="component" value="Unassembled WGS sequence"/>
</dbReference>
<dbReference type="AlphaFoldDB" id="A0A7J8P2D1"/>
<dbReference type="EMBL" id="JABEZZ010000004">
    <property type="protein sequence ID" value="MBA0583407.1"/>
    <property type="molecule type" value="Genomic_DNA"/>
</dbReference>